<organism evidence="2 3">
    <name type="scientific">Parthenolecanium corni</name>
    <dbReference type="NCBI Taxonomy" id="536013"/>
    <lineage>
        <taxon>Eukaryota</taxon>
        <taxon>Metazoa</taxon>
        <taxon>Ecdysozoa</taxon>
        <taxon>Arthropoda</taxon>
        <taxon>Hexapoda</taxon>
        <taxon>Insecta</taxon>
        <taxon>Pterygota</taxon>
        <taxon>Neoptera</taxon>
        <taxon>Paraneoptera</taxon>
        <taxon>Hemiptera</taxon>
        <taxon>Sternorrhyncha</taxon>
        <taxon>Coccoidea</taxon>
        <taxon>Coccidae</taxon>
        <taxon>Parthenolecanium</taxon>
    </lineage>
</organism>
<dbReference type="AlphaFoldDB" id="A0AAN9TEA3"/>
<keyword evidence="3" id="KW-1185">Reference proteome</keyword>
<protein>
    <submittedName>
        <fullName evidence="2">Uncharacterized protein</fullName>
    </submittedName>
</protein>
<evidence type="ECO:0000313" key="2">
    <source>
        <dbReference type="EMBL" id="KAK7586245.1"/>
    </source>
</evidence>
<evidence type="ECO:0000313" key="3">
    <source>
        <dbReference type="Proteomes" id="UP001367676"/>
    </source>
</evidence>
<comment type="caution">
    <text evidence="2">The sequence shown here is derived from an EMBL/GenBank/DDBJ whole genome shotgun (WGS) entry which is preliminary data.</text>
</comment>
<proteinExistence type="predicted"/>
<evidence type="ECO:0000256" key="1">
    <source>
        <dbReference type="SAM" id="MobiDB-lite"/>
    </source>
</evidence>
<dbReference type="EMBL" id="JBBCAQ010000027">
    <property type="protein sequence ID" value="KAK7586245.1"/>
    <property type="molecule type" value="Genomic_DNA"/>
</dbReference>
<feature type="region of interest" description="Disordered" evidence="1">
    <location>
        <begin position="87"/>
        <end position="108"/>
    </location>
</feature>
<accession>A0AAN9TEA3</accession>
<dbReference type="Proteomes" id="UP001367676">
    <property type="component" value="Unassembled WGS sequence"/>
</dbReference>
<sequence length="108" mass="11459">MSTVVSSSSDCVENTACRLRKIGSGTSLHTTRTVTTPSANINNNAIGSTNSGPNTINNSSSTNKQCCFHWCCCCRPCSCLAVKAVQEEKPPEDPKGPEKKLITADEPP</sequence>
<name>A0AAN9TEA3_9HEMI</name>
<gene>
    <name evidence="2" type="ORF">V9T40_004121</name>
</gene>
<reference evidence="2 3" key="1">
    <citation type="submission" date="2024-03" db="EMBL/GenBank/DDBJ databases">
        <title>Adaptation during the transition from Ophiocordyceps entomopathogen to insect associate is accompanied by gene loss and intensified selection.</title>
        <authorList>
            <person name="Ward C.M."/>
            <person name="Onetto C.A."/>
            <person name="Borneman A.R."/>
        </authorList>
    </citation>
    <scope>NUCLEOTIDE SEQUENCE [LARGE SCALE GENOMIC DNA]</scope>
    <source>
        <strain evidence="2">AWRI1</strain>
        <tissue evidence="2">Single Adult Female</tissue>
    </source>
</reference>